<name>R7ZDL3_LYSSH</name>
<accession>R7ZDL3</accession>
<reference evidence="1 2" key="1">
    <citation type="submission" date="2013-04" db="EMBL/GenBank/DDBJ databases">
        <title>Draft genome of the heavy metal tolerant bacterium Lysinibacillus sphaericus strain OT4b.31.</title>
        <authorList>
            <person name="Pena-Montenegro T.D."/>
            <person name="Dussan J."/>
        </authorList>
    </citation>
    <scope>NUCLEOTIDE SEQUENCE [LARGE SCALE GENOMIC DNA]</scope>
    <source>
        <strain evidence="1 2">OT4b.31</strain>
    </source>
</reference>
<dbReference type="PATRIC" id="fig|1285586.5.peg.2638"/>
<comment type="caution">
    <text evidence="1">The sequence shown here is derived from an EMBL/GenBank/DDBJ whole genome shotgun (WGS) entry which is preliminary data.</text>
</comment>
<proteinExistence type="predicted"/>
<dbReference type="Proteomes" id="UP000013911">
    <property type="component" value="Unassembled WGS sequence"/>
</dbReference>
<dbReference type="HOGENOM" id="CLU_143439_0_0_9"/>
<dbReference type="AlphaFoldDB" id="R7ZDL3"/>
<protein>
    <submittedName>
        <fullName evidence="1">Uncharacterized protein</fullName>
    </submittedName>
</protein>
<dbReference type="EMBL" id="AQPX01000019">
    <property type="protein sequence ID" value="EON72188.1"/>
    <property type="molecule type" value="Genomic_DNA"/>
</dbReference>
<organism evidence="1 2">
    <name type="scientific">Lysinibacillus sphaericus OT4b.31</name>
    <dbReference type="NCBI Taxonomy" id="1285586"/>
    <lineage>
        <taxon>Bacteria</taxon>
        <taxon>Bacillati</taxon>
        <taxon>Bacillota</taxon>
        <taxon>Bacilli</taxon>
        <taxon>Bacillales</taxon>
        <taxon>Bacillaceae</taxon>
        <taxon>Lysinibacillus</taxon>
    </lineage>
</organism>
<evidence type="ECO:0000313" key="2">
    <source>
        <dbReference type="Proteomes" id="UP000013911"/>
    </source>
</evidence>
<dbReference type="eggNOG" id="ENOG5033HWS">
    <property type="taxonomic scope" value="Bacteria"/>
</dbReference>
<sequence length="105" mass="12792">MLEIEHIDEVEIIRASDEKTINITDAAMIDQIMQHFNEQPLRKVRFSNSDFKEAYWLTLRLHDERTIGMRLDDSKHLYVFLYEENYMKDYKLLDDLELTFIEELF</sequence>
<gene>
    <name evidence="1" type="ORF">H131_12918</name>
</gene>
<evidence type="ECO:0000313" key="1">
    <source>
        <dbReference type="EMBL" id="EON72188.1"/>
    </source>
</evidence>